<dbReference type="KEGG" id="ruf:TH63_03525"/>
<dbReference type="OrthoDB" id="9809206at2"/>
<feature type="domain" description="Mechanosensitive ion channel MscS" evidence="8">
    <location>
        <begin position="105"/>
        <end position="169"/>
    </location>
</feature>
<evidence type="ECO:0000256" key="3">
    <source>
        <dbReference type="ARBA" id="ARBA00022475"/>
    </source>
</evidence>
<dbReference type="InterPro" id="IPR008910">
    <property type="entry name" value="MSC_TM_helix"/>
</dbReference>
<evidence type="ECO:0000259" key="9">
    <source>
        <dbReference type="Pfam" id="PF21082"/>
    </source>
</evidence>
<evidence type="ECO:0000256" key="4">
    <source>
        <dbReference type="ARBA" id="ARBA00022692"/>
    </source>
</evidence>
<keyword evidence="12" id="KW-1185">Reference proteome</keyword>
<dbReference type="InterPro" id="IPR011066">
    <property type="entry name" value="MscS_channel_C_sf"/>
</dbReference>
<dbReference type="Pfam" id="PF05552">
    <property type="entry name" value="MS_channel_1st_1"/>
    <property type="match status" value="1"/>
</dbReference>
<dbReference type="PROSITE" id="PS01246">
    <property type="entry name" value="UPF0003"/>
    <property type="match status" value="1"/>
</dbReference>
<feature type="transmembrane region" description="Helical" evidence="7">
    <location>
        <begin position="15"/>
        <end position="37"/>
    </location>
</feature>
<dbReference type="RefSeq" id="WP_048919718.1">
    <property type="nucleotide sequence ID" value="NZ_CP010777.1"/>
</dbReference>
<dbReference type="InterPro" id="IPR045275">
    <property type="entry name" value="MscS_archaea/bacteria_type"/>
</dbReference>
<feature type="domain" description="Mechanosensitive ion channel MscS C-terminal" evidence="9">
    <location>
        <begin position="179"/>
        <end position="261"/>
    </location>
</feature>
<dbReference type="SUPFAM" id="SSF82861">
    <property type="entry name" value="Mechanosensitive channel protein MscS (YggB), transmembrane region"/>
    <property type="match status" value="1"/>
</dbReference>
<comment type="subcellular location">
    <subcellularLocation>
        <location evidence="1">Cell membrane</location>
        <topology evidence="1">Multi-pass membrane protein</topology>
    </subcellularLocation>
</comment>
<dbReference type="Pfam" id="PF21082">
    <property type="entry name" value="MS_channel_3rd"/>
    <property type="match status" value="1"/>
</dbReference>
<gene>
    <name evidence="11" type="ORF">TH63_03525</name>
</gene>
<dbReference type="PANTHER" id="PTHR30221:SF1">
    <property type="entry name" value="SMALL-CONDUCTANCE MECHANOSENSITIVE CHANNEL"/>
    <property type="match status" value="1"/>
</dbReference>
<keyword evidence="3" id="KW-1003">Cell membrane</keyword>
<evidence type="ECO:0000313" key="12">
    <source>
        <dbReference type="Proteomes" id="UP000036458"/>
    </source>
</evidence>
<dbReference type="InterPro" id="IPR023408">
    <property type="entry name" value="MscS_beta-dom_sf"/>
</dbReference>
<evidence type="ECO:0000256" key="2">
    <source>
        <dbReference type="ARBA" id="ARBA00008017"/>
    </source>
</evidence>
<evidence type="ECO:0000256" key="5">
    <source>
        <dbReference type="ARBA" id="ARBA00022989"/>
    </source>
</evidence>
<keyword evidence="4 7" id="KW-0812">Transmembrane</keyword>
<evidence type="ECO:0000313" key="11">
    <source>
        <dbReference type="EMBL" id="AKQ44902.1"/>
    </source>
</evidence>
<dbReference type="EMBL" id="CP010777">
    <property type="protein sequence ID" value="AKQ44902.1"/>
    <property type="molecule type" value="Genomic_DNA"/>
</dbReference>
<proteinExistence type="inferred from homology"/>
<dbReference type="GO" id="GO:0005886">
    <property type="term" value="C:plasma membrane"/>
    <property type="evidence" value="ECO:0007669"/>
    <property type="project" value="UniProtKB-SubCell"/>
</dbReference>
<sequence>MFDFSYSLQKIQDFAILYGIKILIAIFLLLVGLWFIRRITDFTYQLMKRKEVDPSLRPFLRNLLKIVLMVLLIMMVIAQVGLEVTSFIALLGSAGLAVGLALQGSLANFAGGVLILTIKPFRVGNFIEAQGQKGTVCTINIFNTVIRTEDHKTVYLPNGPLASSVVVNYDVESHRRLDISYAVDANVPLTKVRSLLEQVIDTDKRILQDPPFSVGVEKLAGQTMTLSLKVWVQRGDYRFQEVSEALNEKVKEAFDQEGIEFK</sequence>
<feature type="domain" description="Mechanosensitive ion channel transmembrane helices 2/3" evidence="10">
    <location>
        <begin position="62"/>
        <end position="103"/>
    </location>
</feature>
<comment type="similarity">
    <text evidence="2">Belongs to the MscS (TC 1.A.23) family.</text>
</comment>
<accession>A0A0H4VLV9</accession>
<evidence type="ECO:0000259" key="10">
    <source>
        <dbReference type="Pfam" id="PF21088"/>
    </source>
</evidence>
<dbReference type="InterPro" id="IPR011014">
    <property type="entry name" value="MscS_channel_TM-2"/>
</dbReference>
<dbReference type="Pfam" id="PF21088">
    <property type="entry name" value="MS_channel_1st"/>
    <property type="match status" value="1"/>
</dbReference>
<dbReference type="SUPFAM" id="SSF82689">
    <property type="entry name" value="Mechanosensitive channel protein MscS (YggB), C-terminal domain"/>
    <property type="match status" value="1"/>
</dbReference>
<name>A0A0H4VLV9_9BACT</name>
<dbReference type="GO" id="GO:0008381">
    <property type="term" value="F:mechanosensitive monoatomic ion channel activity"/>
    <property type="evidence" value="ECO:0007669"/>
    <property type="project" value="InterPro"/>
</dbReference>
<dbReference type="InterPro" id="IPR006686">
    <property type="entry name" value="MscS_channel_CS"/>
</dbReference>
<dbReference type="Gene3D" id="1.10.287.1260">
    <property type="match status" value="1"/>
</dbReference>
<feature type="transmembrane region" description="Helical" evidence="7">
    <location>
        <begin position="87"/>
        <end position="116"/>
    </location>
</feature>
<dbReference type="SUPFAM" id="SSF50182">
    <property type="entry name" value="Sm-like ribonucleoproteins"/>
    <property type="match status" value="1"/>
</dbReference>
<dbReference type="InterPro" id="IPR010920">
    <property type="entry name" value="LSM_dom_sf"/>
</dbReference>
<dbReference type="InterPro" id="IPR049278">
    <property type="entry name" value="MS_channel_C"/>
</dbReference>
<evidence type="ECO:0000259" key="8">
    <source>
        <dbReference type="Pfam" id="PF00924"/>
    </source>
</evidence>
<dbReference type="AlphaFoldDB" id="A0A0H4VLV9"/>
<evidence type="ECO:0000256" key="6">
    <source>
        <dbReference type="ARBA" id="ARBA00023136"/>
    </source>
</evidence>
<dbReference type="PATRIC" id="fig|1379910.4.peg.761"/>
<dbReference type="Pfam" id="PF00924">
    <property type="entry name" value="MS_channel_2nd"/>
    <property type="match status" value="1"/>
</dbReference>
<dbReference type="InterPro" id="IPR049142">
    <property type="entry name" value="MS_channel_1st"/>
</dbReference>
<dbReference type="STRING" id="1379910.TH63_03525"/>
<feature type="transmembrane region" description="Helical" evidence="7">
    <location>
        <begin position="58"/>
        <end position="81"/>
    </location>
</feature>
<dbReference type="Gene3D" id="2.30.30.60">
    <property type="match status" value="1"/>
</dbReference>
<keyword evidence="6 7" id="KW-0472">Membrane</keyword>
<organism evidence="11 12">
    <name type="scientific">Rufibacter radiotolerans</name>
    <dbReference type="NCBI Taxonomy" id="1379910"/>
    <lineage>
        <taxon>Bacteria</taxon>
        <taxon>Pseudomonadati</taxon>
        <taxon>Bacteroidota</taxon>
        <taxon>Cytophagia</taxon>
        <taxon>Cytophagales</taxon>
        <taxon>Hymenobacteraceae</taxon>
        <taxon>Rufibacter</taxon>
    </lineage>
</organism>
<dbReference type="Proteomes" id="UP000036458">
    <property type="component" value="Chromosome"/>
</dbReference>
<evidence type="ECO:0000256" key="7">
    <source>
        <dbReference type="SAM" id="Phobius"/>
    </source>
</evidence>
<reference evidence="11 12" key="1">
    <citation type="submission" date="2015-01" db="EMBL/GenBank/DDBJ databases">
        <title>Rufibacter sp./DG31D/ whole genome sequencing.</title>
        <authorList>
            <person name="Kim M.K."/>
            <person name="Srinivasan S."/>
            <person name="Lee J.-J."/>
        </authorList>
    </citation>
    <scope>NUCLEOTIDE SEQUENCE [LARGE SCALE GENOMIC DNA]</scope>
    <source>
        <strain evidence="11 12">DG31D</strain>
    </source>
</reference>
<dbReference type="Gene3D" id="3.30.70.100">
    <property type="match status" value="1"/>
</dbReference>
<dbReference type="InterPro" id="IPR006685">
    <property type="entry name" value="MscS_channel_2nd"/>
</dbReference>
<evidence type="ECO:0000256" key="1">
    <source>
        <dbReference type="ARBA" id="ARBA00004651"/>
    </source>
</evidence>
<protein>
    <submittedName>
        <fullName evidence="11">Mechanosensitive ion channel protein MscS</fullName>
    </submittedName>
</protein>
<dbReference type="PANTHER" id="PTHR30221">
    <property type="entry name" value="SMALL-CONDUCTANCE MECHANOSENSITIVE CHANNEL"/>
    <property type="match status" value="1"/>
</dbReference>
<keyword evidence="5 7" id="KW-1133">Transmembrane helix</keyword>